<dbReference type="AlphaFoldDB" id="T1EEC8"/>
<feature type="domain" description="UDENN FLCN/SMCR8-type" evidence="16">
    <location>
        <begin position="82"/>
        <end position="597"/>
    </location>
</feature>
<keyword evidence="11" id="KW-0472">Membrane</keyword>
<proteinExistence type="inferred from homology"/>
<dbReference type="GO" id="GO:0005634">
    <property type="term" value="C:nucleus"/>
    <property type="evidence" value="ECO:0007669"/>
    <property type="project" value="UniProtKB-SubCell"/>
</dbReference>
<dbReference type="InParanoid" id="T1EEC8"/>
<dbReference type="InterPro" id="IPR037521">
    <property type="entry name" value="FLCN/SMCR8_DENN"/>
</dbReference>
<gene>
    <name evidence="18" type="primary">20194930</name>
    <name evidence="17" type="ORF">HELRODRAFT_107810</name>
</gene>
<dbReference type="EMBL" id="AMQM01001656">
    <property type="status" value="NOT_ANNOTATED_CDS"/>
    <property type="molecule type" value="Genomic_DNA"/>
</dbReference>
<evidence type="ECO:0000256" key="6">
    <source>
        <dbReference type="ARBA" id="ARBA00004656"/>
    </source>
</evidence>
<dbReference type="Pfam" id="PF16692">
    <property type="entry name" value="Folliculin_C"/>
    <property type="match status" value="1"/>
</dbReference>
<dbReference type="PROSITE" id="PS51834">
    <property type="entry name" value="DENN_FLCN_SMCR8"/>
    <property type="match status" value="1"/>
</dbReference>
<dbReference type="EnsemblMetazoa" id="HelroT107810">
    <property type="protein sequence ID" value="HelroP107810"/>
    <property type="gene ID" value="HelroG107810"/>
</dbReference>
<dbReference type="GeneID" id="20194930"/>
<dbReference type="GO" id="GO:0005813">
    <property type="term" value="C:centrosome"/>
    <property type="evidence" value="ECO:0007669"/>
    <property type="project" value="UniProtKB-SubCell"/>
</dbReference>
<evidence type="ECO:0000256" key="9">
    <source>
        <dbReference type="ARBA" id="ARBA00022468"/>
    </source>
</evidence>
<dbReference type="InterPro" id="IPR032035">
    <property type="entry name" value="Folliculin_DENN"/>
</dbReference>
<dbReference type="InterPro" id="IPR044886">
    <property type="entry name" value="FLCN_DENN_C_sf"/>
</dbReference>
<keyword evidence="12" id="KW-0206">Cytoskeleton</keyword>
<evidence type="ECO:0000256" key="1">
    <source>
        <dbReference type="ARBA" id="ARBA00004123"/>
    </source>
</evidence>
<dbReference type="Gene3D" id="1.10.10.1730">
    <property type="entry name" value="Folliculin"/>
    <property type="match status" value="1"/>
</dbReference>
<comment type="similarity">
    <text evidence="7">Belongs to the folliculin family.</text>
</comment>
<evidence type="ECO:0000259" key="16">
    <source>
        <dbReference type="PROSITE" id="PS51834"/>
    </source>
</evidence>
<dbReference type="HOGENOM" id="CLU_035854_2_0_1"/>
<dbReference type="GO" id="GO:1904263">
    <property type="term" value="P:positive regulation of TORC1 signaling"/>
    <property type="evidence" value="ECO:0000318"/>
    <property type="project" value="GO_Central"/>
</dbReference>
<keyword evidence="13" id="KW-0458">Lysosome</keyword>
<evidence type="ECO:0000256" key="14">
    <source>
        <dbReference type="ARBA" id="ARBA00023242"/>
    </source>
</evidence>
<dbReference type="PANTHER" id="PTHR31441">
    <property type="entry name" value="FOLLICULIN FAMILY MEMBER"/>
    <property type="match status" value="1"/>
</dbReference>
<dbReference type="RefSeq" id="XP_009027595.1">
    <property type="nucleotide sequence ID" value="XM_009029347.1"/>
</dbReference>
<dbReference type="InterPro" id="IPR037520">
    <property type="entry name" value="Folliculin/SMCR8_longin"/>
</dbReference>
<evidence type="ECO:0000256" key="2">
    <source>
        <dbReference type="ARBA" id="ARBA00004138"/>
    </source>
</evidence>
<evidence type="ECO:0000256" key="8">
    <source>
        <dbReference type="ARBA" id="ARBA00021824"/>
    </source>
</evidence>
<evidence type="ECO:0000256" key="13">
    <source>
        <dbReference type="ARBA" id="ARBA00023228"/>
    </source>
</evidence>
<evidence type="ECO:0000256" key="11">
    <source>
        <dbReference type="ARBA" id="ARBA00023136"/>
    </source>
</evidence>
<dbReference type="GO" id="GO:0000122">
    <property type="term" value="P:negative regulation of transcription by RNA polymerase II"/>
    <property type="evidence" value="ECO:0000318"/>
    <property type="project" value="GO_Central"/>
</dbReference>
<dbReference type="GO" id="GO:0005819">
    <property type="term" value="C:spindle"/>
    <property type="evidence" value="ECO:0007669"/>
    <property type="project" value="UniProtKB-SubCell"/>
</dbReference>
<protein>
    <recommendedName>
        <fullName evidence="8">Folliculin</fullName>
    </recommendedName>
</protein>
<dbReference type="GO" id="GO:0005096">
    <property type="term" value="F:GTPase activator activity"/>
    <property type="evidence" value="ECO:0007669"/>
    <property type="project" value="UniProtKB-KW"/>
</dbReference>
<keyword evidence="14" id="KW-0539">Nucleus</keyword>
<evidence type="ECO:0000256" key="5">
    <source>
        <dbReference type="ARBA" id="ARBA00004514"/>
    </source>
</evidence>
<dbReference type="GO" id="GO:0030511">
    <property type="term" value="P:positive regulation of transforming growth factor beta receptor signaling pathway"/>
    <property type="evidence" value="ECO:0000318"/>
    <property type="project" value="GO_Central"/>
</dbReference>
<dbReference type="Pfam" id="PF11704">
    <property type="entry name" value="Folliculin"/>
    <property type="match status" value="1"/>
</dbReference>
<dbReference type="OrthoDB" id="5599713at2759"/>
<dbReference type="GO" id="GO:0005765">
    <property type="term" value="C:lysosomal membrane"/>
    <property type="evidence" value="ECO:0007669"/>
    <property type="project" value="UniProtKB-SubCell"/>
</dbReference>
<dbReference type="GO" id="GO:0005829">
    <property type="term" value="C:cytosol"/>
    <property type="evidence" value="ECO:0000318"/>
    <property type="project" value="GO_Central"/>
</dbReference>
<dbReference type="Gene3D" id="3.40.50.12430">
    <property type="match status" value="1"/>
</dbReference>
<dbReference type="FunCoup" id="T1EEC8">
    <property type="interactions" value="968"/>
</dbReference>
<name>T1EEC8_HELRO</name>
<keyword evidence="15" id="KW-0966">Cell projection</keyword>
<evidence type="ECO:0000313" key="17">
    <source>
        <dbReference type="EMBL" id="ESN94544.1"/>
    </source>
</evidence>
<reference evidence="18" key="3">
    <citation type="submission" date="2015-06" db="UniProtKB">
        <authorList>
            <consortium name="EnsemblMetazoa"/>
        </authorList>
    </citation>
    <scope>IDENTIFICATION</scope>
</reference>
<evidence type="ECO:0000313" key="19">
    <source>
        <dbReference type="Proteomes" id="UP000015101"/>
    </source>
</evidence>
<keyword evidence="10" id="KW-0963">Cytoplasm</keyword>
<sequence>MNAVISLCHFCELHGPVVLFSTQVLDQSSLGNEAKDAEEETCKVDQRSVENNENLTTQCSRFFNETSVRCFKKCSNHMNKTAFKCDTCQAFTNSTSGFISRESNSPQVYLTKQISTNTSLHSSIKQACVKSISCEQCPGQMGPLFYGDDGDDSAAGYSTICYKFFLKDFHSRGFKRSYCINFQAQDKHYLLHSWRFLVKNLEVMVNELKRQAENNFNMEHAEHGSVLRCLSPILTSSPCSMASSSTADLQEKSLCQNEPTNNNSSSSKLTNYKLTRSLVDITGFQDIFKQMHLMFVWLLKAYRERLVILQMDQNLYLSDFKQNENIIDLSRQEETEEGFVKLFCLKHPSTLAADAAAGGDINNHDDGDDIDDDDNMALFTHPKDLLRVLGLQMFSKLLHLTLIGHQLIVRARDRPIIKSVIDCLVNFLPGHLVKINYFTNDYANNSGFNFIGMPLVPLPPPTTRPYALLDVSGIHTLKKISQLNRCSIAKCYEDSKLQTEELMLRYYMLTSEKLQLPAKPPTMLENILRIMMNESLDDAVIDLCLLSLKEDWLSKSRMYQQHFLSGERKSCSDTNRFLHIINAKDEDKILFKYWASA</sequence>
<keyword evidence="19" id="KW-1185">Reference proteome</keyword>
<dbReference type="KEGG" id="hro:HELRODRAFT_107810"/>
<dbReference type="OMA" id="LWASLHC"/>
<keyword evidence="9" id="KW-0343">GTPase activation</keyword>
<accession>T1EEC8</accession>
<dbReference type="STRING" id="6412.T1EEC8"/>
<evidence type="ECO:0000256" key="12">
    <source>
        <dbReference type="ARBA" id="ARBA00023212"/>
    </source>
</evidence>
<reference evidence="19" key="1">
    <citation type="submission" date="2012-12" db="EMBL/GenBank/DDBJ databases">
        <authorList>
            <person name="Hellsten U."/>
            <person name="Grimwood J."/>
            <person name="Chapman J.A."/>
            <person name="Shapiro H."/>
            <person name="Aerts A."/>
            <person name="Otillar R.P."/>
            <person name="Terry A.Y."/>
            <person name="Boore J.L."/>
            <person name="Simakov O."/>
            <person name="Marletaz F."/>
            <person name="Cho S.-J."/>
            <person name="Edsinger-Gonzales E."/>
            <person name="Havlak P."/>
            <person name="Kuo D.-H."/>
            <person name="Larsson T."/>
            <person name="Lv J."/>
            <person name="Arendt D."/>
            <person name="Savage R."/>
            <person name="Osoegawa K."/>
            <person name="de Jong P."/>
            <person name="Lindberg D.R."/>
            <person name="Seaver E.C."/>
            <person name="Weisblat D.A."/>
            <person name="Putnam N.H."/>
            <person name="Grigoriev I.V."/>
            <person name="Rokhsar D.S."/>
        </authorList>
    </citation>
    <scope>NUCLEOTIDE SEQUENCE</scope>
</reference>
<dbReference type="Proteomes" id="UP000015101">
    <property type="component" value="Unassembled WGS sequence"/>
</dbReference>
<dbReference type="PANTHER" id="PTHR31441:SF2">
    <property type="entry name" value="FOLLICULIN"/>
    <property type="match status" value="1"/>
</dbReference>
<evidence type="ECO:0000313" key="18">
    <source>
        <dbReference type="EnsemblMetazoa" id="HelroP107810"/>
    </source>
</evidence>
<dbReference type="eggNOG" id="KOG3715">
    <property type="taxonomic scope" value="Eukaryota"/>
</dbReference>
<dbReference type="InterPro" id="IPR021713">
    <property type="entry name" value="Folliculin"/>
</dbReference>
<reference evidence="17 19" key="2">
    <citation type="journal article" date="2013" name="Nature">
        <title>Insights into bilaterian evolution from three spiralian genomes.</title>
        <authorList>
            <person name="Simakov O."/>
            <person name="Marletaz F."/>
            <person name="Cho S.J."/>
            <person name="Edsinger-Gonzales E."/>
            <person name="Havlak P."/>
            <person name="Hellsten U."/>
            <person name="Kuo D.H."/>
            <person name="Larsson T."/>
            <person name="Lv J."/>
            <person name="Arendt D."/>
            <person name="Savage R."/>
            <person name="Osoegawa K."/>
            <person name="de Jong P."/>
            <person name="Grimwood J."/>
            <person name="Chapman J.A."/>
            <person name="Shapiro H."/>
            <person name="Aerts A."/>
            <person name="Otillar R.P."/>
            <person name="Terry A.Y."/>
            <person name="Boore J.L."/>
            <person name="Grigoriev I.V."/>
            <person name="Lindberg D.R."/>
            <person name="Seaver E.C."/>
            <person name="Weisblat D.A."/>
            <person name="Putnam N.H."/>
            <person name="Rokhsar D.S."/>
        </authorList>
    </citation>
    <scope>NUCLEOTIDE SEQUENCE</scope>
</reference>
<organism evidence="18 19">
    <name type="scientific">Helobdella robusta</name>
    <name type="common">Californian leech</name>
    <dbReference type="NCBI Taxonomy" id="6412"/>
    <lineage>
        <taxon>Eukaryota</taxon>
        <taxon>Metazoa</taxon>
        <taxon>Spiralia</taxon>
        <taxon>Lophotrochozoa</taxon>
        <taxon>Annelida</taxon>
        <taxon>Clitellata</taxon>
        <taxon>Hirudinea</taxon>
        <taxon>Rhynchobdellida</taxon>
        <taxon>Glossiphoniidae</taxon>
        <taxon>Helobdella</taxon>
    </lineage>
</organism>
<dbReference type="CTD" id="20194930"/>
<dbReference type="GO" id="GO:0005929">
    <property type="term" value="C:cilium"/>
    <property type="evidence" value="ECO:0007669"/>
    <property type="project" value="UniProtKB-SubCell"/>
</dbReference>
<evidence type="ECO:0000256" key="4">
    <source>
        <dbReference type="ARBA" id="ARBA00004300"/>
    </source>
</evidence>
<evidence type="ECO:0000256" key="10">
    <source>
        <dbReference type="ARBA" id="ARBA00022490"/>
    </source>
</evidence>
<evidence type="ECO:0000256" key="3">
    <source>
        <dbReference type="ARBA" id="ARBA00004186"/>
    </source>
</evidence>
<dbReference type="EMBL" id="KB097571">
    <property type="protein sequence ID" value="ESN94544.1"/>
    <property type="molecule type" value="Genomic_DNA"/>
</dbReference>
<evidence type="ECO:0000256" key="7">
    <source>
        <dbReference type="ARBA" id="ARBA00009987"/>
    </source>
</evidence>
<evidence type="ECO:0000256" key="15">
    <source>
        <dbReference type="ARBA" id="ARBA00023273"/>
    </source>
</evidence>
<comment type="subcellular location">
    <subcellularLocation>
        <location evidence="2">Cell projection</location>
        <location evidence="2">Cilium</location>
    </subcellularLocation>
    <subcellularLocation>
        <location evidence="4">Cytoplasm</location>
        <location evidence="4">Cytoskeleton</location>
        <location evidence="4">Microtubule organizing center</location>
        <location evidence="4">Centrosome</location>
    </subcellularLocation>
    <subcellularLocation>
        <location evidence="3">Cytoplasm</location>
        <location evidence="3">Cytoskeleton</location>
        <location evidence="3">Spindle</location>
    </subcellularLocation>
    <subcellularLocation>
        <location evidence="5">Cytoplasm</location>
        <location evidence="5">Cytosol</location>
    </subcellularLocation>
    <subcellularLocation>
        <location evidence="6">Lysosome membrane</location>
    </subcellularLocation>
    <subcellularLocation>
        <location evidence="1">Nucleus</location>
    </subcellularLocation>
</comment>